<proteinExistence type="predicted"/>
<feature type="region of interest" description="Disordered" evidence="1">
    <location>
        <begin position="134"/>
        <end position="254"/>
    </location>
</feature>
<dbReference type="OrthoDB" id="76453at2759"/>
<feature type="compositionally biased region" description="Polar residues" evidence="1">
    <location>
        <begin position="134"/>
        <end position="150"/>
    </location>
</feature>
<evidence type="ECO:0000313" key="3">
    <source>
        <dbReference type="Proteomes" id="UP000053328"/>
    </source>
</evidence>
<sequence length="469" mass="52555">MPSRFDQGTVGTGYSSIHSADAFVGDYQVMYTPGNSPPSHRPQKKSTRFSRAVSSKSQHSQSIMLPTNIPNTSQILADNGSLPNVQIHYTIPADEKQIVASLRTLQRDLNEAMNTINTLTRERDEALLELRMLQATSKKSTTPASKNKNSARVEEELFDLSRSLDSPKRSPARRTSTKSGAPEPQQDHAAKTTDSNDARVLSPVAVNRPASPVLERRTASRFGDKHKKPALNDTENSMMEDPTAASNTSRRRRRVSLDENMTSAYIIPDITVSQPIKEAKSQTRPNVSKEAQSVLHGHDPEHIEHCVVCRRLTATKKTTKQVTHAVPLENDRAVSQPRARTQSTQPEDEDDSEFGLDQEVGFKNSKKDFTAQITQLMKNVMLEEPTLRPKLNPHHALANVKKLLTDQFLEAKRKHAAAWQKYDAIDAPLHSKRHAAAGEEMLYWSTKMEQCRVNLDQLRDVEEGMRTED</sequence>
<dbReference type="VEuPathDB" id="FungiDB:PV08_09711"/>
<feature type="compositionally biased region" description="Basic and acidic residues" evidence="1">
    <location>
        <begin position="185"/>
        <end position="197"/>
    </location>
</feature>
<protein>
    <recommendedName>
        <fullName evidence="4">Cep57 centrosome microtubule-binding domain-containing protein</fullName>
    </recommendedName>
</protein>
<feature type="compositionally biased region" description="Polar residues" evidence="1">
    <location>
        <begin position="52"/>
        <end position="65"/>
    </location>
</feature>
<gene>
    <name evidence="2" type="ORF">PV08_09711</name>
</gene>
<dbReference type="HOGENOM" id="CLU_622565_0_0_1"/>
<keyword evidence="3" id="KW-1185">Reference proteome</keyword>
<dbReference type="Proteomes" id="UP000053328">
    <property type="component" value="Unassembled WGS sequence"/>
</dbReference>
<accession>A0A0D2BMR8</accession>
<dbReference type="AlphaFoldDB" id="A0A0D2BMR8"/>
<dbReference type="EMBL" id="KN847498">
    <property type="protein sequence ID" value="KIW12434.1"/>
    <property type="molecule type" value="Genomic_DNA"/>
</dbReference>
<reference evidence="2 3" key="1">
    <citation type="submission" date="2015-01" db="EMBL/GenBank/DDBJ databases">
        <title>The Genome Sequence of Exophiala spinifera CBS89968.</title>
        <authorList>
            <consortium name="The Broad Institute Genomics Platform"/>
            <person name="Cuomo C."/>
            <person name="de Hoog S."/>
            <person name="Gorbushina A."/>
            <person name="Stielow B."/>
            <person name="Teixiera M."/>
            <person name="Abouelleil A."/>
            <person name="Chapman S.B."/>
            <person name="Priest M."/>
            <person name="Young S.K."/>
            <person name="Wortman J."/>
            <person name="Nusbaum C."/>
            <person name="Birren B."/>
        </authorList>
    </citation>
    <scope>NUCLEOTIDE SEQUENCE [LARGE SCALE GENOMIC DNA]</scope>
    <source>
        <strain evidence="2 3">CBS 89968</strain>
    </source>
</reference>
<dbReference type="GeneID" id="27336794"/>
<organism evidence="2 3">
    <name type="scientific">Exophiala spinifera</name>
    <dbReference type="NCBI Taxonomy" id="91928"/>
    <lineage>
        <taxon>Eukaryota</taxon>
        <taxon>Fungi</taxon>
        <taxon>Dikarya</taxon>
        <taxon>Ascomycota</taxon>
        <taxon>Pezizomycotina</taxon>
        <taxon>Eurotiomycetes</taxon>
        <taxon>Chaetothyriomycetidae</taxon>
        <taxon>Chaetothyriales</taxon>
        <taxon>Herpotrichiellaceae</taxon>
        <taxon>Exophiala</taxon>
    </lineage>
</organism>
<evidence type="ECO:0008006" key="4">
    <source>
        <dbReference type="Google" id="ProtNLM"/>
    </source>
</evidence>
<dbReference type="STRING" id="91928.A0A0D2BMR8"/>
<dbReference type="RefSeq" id="XP_016232650.1">
    <property type="nucleotide sequence ID" value="XM_016384027.1"/>
</dbReference>
<feature type="region of interest" description="Disordered" evidence="1">
    <location>
        <begin position="318"/>
        <end position="354"/>
    </location>
</feature>
<name>A0A0D2BMR8_9EURO</name>
<evidence type="ECO:0000313" key="2">
    <source>
        <dbReference type="EMBL" id="KIW12434.1"/>
    </source>
</evidence>
<evidence type="ECO:0000256" key="1">
    <source>
        <dbReference type="SAM" id="MobiDB-lite"/>
    </source>
</evidence>
<feature type="region of interest" description="Disordered" evidence="1">
    <location>
        <begin position="31"/>
        <end position="65"/>
    </location>
</feature>